<dbReference type="InterPro" id="IPR010730">
    <property type="entry name" value="HET"/>
</dbReference>
<dbReference type="PANTHER" id="PTHR33112">
    <property type="entry name" value="DOMAIN PROTEIN, PUTATIVE-RELATED"/>
    <property type="match status" value="1"/>
</dbReference>
<dbReference type="EMBL" id="CP064749">
    <property type="protein sequence ID" value="QPC65249.1"/>
    <property type="molecule type" value="Genomic_DNA"/>
</dbReference>
<feature type="region of interest" description="Disordered" evidence="1">
    <location>
        <begin position="78"/>
        <end position="122"/>
    </location>
</feature>
<reference evidence="3" key="1">
    <citation type="submission" date="2020-11" db="EMBL/GenBank/DDBJ databases">
        <title>The chromosome-scale genome resource for two endophytic Fusarium species: F. culmorum and F. pseudograminearum.</title>
        <authorList>
            <person name="Yuan Z."/>
        </authorList>
    </citation>
    <scope>NUCLEOTIDE SEQUENCE</scope>
    <source>
        <strain evidence="3">Class2-1B</strain>
    </source>
</reference>
<name>A0A7S8DAY4_FUSCU</name>
<proteinExistence type="predicted"/>
<dbReference type="Proteomes" id="UP000663297">
    <property type="component" value="Chromosome 3"/>
</dbReference>
<protein>
    <recommendedName>
        <fullName evidence="2">Heterokaryon incompatibility domain-containing protein</fullName>
    </recommendedName>
</protein>
<dbReference type="AlphaFoldDB" id="A0A7S8DAY4"/>
<accession>A0A7S8DAY4</accession>
<gene>
    <name evidence="3" type="ORF">HYE67_007480</name>
</gene>
<sequence length="817" mass="90910">MRDGDAPLVIPRLGKFRSVGRSPPSCLPATRPTPFGDAVIHLDPSSPAHSLALNSPIHCPLARATSLFAFTRLGRGRPESPHAHIQTEDSASTRESSPDVHQLTSRRRRGAGPEPKRPARNGLTRLVADEENQACAICATIDFPALLNWRPGQPRPWIPLAHTLAELSACPYCIFFQALVGGEPDTTRKFTPYLRIRQAFERLGVREKHELGGAVLFEVSTKSKVLPWGYIVRLIEGEDDMAGYKEATPAIRGRVIPPKLDVALPRIWIDYCMSNHKDTPCASKGAPMRGLKLVDCRNNEVVFVDDLNAETIEYVTLSYVRGTPTDDEWDHKGLPEELPPLLTDAISVTKSLGFRYLWIDRFCFPQFSAVERRRQLDKMGEIYARSALTIIVAAGQGVQDGIPGISVPREEQLSLQTETGCFTTSLTRPDVEVANSKWASRGWTYQEGLMARRRLVFTPSQVYFQCQTLHCHESISFPLRTHPTLNLGRVFPDNAIGSRANTYKNIASGYFSREFTIPEDRLDAFRGITDRYAQLDDPLDSILGLPLYHTKDFKNLPNPNRTDRLAVGLGWYYDPPGDVDLSTHPMQRQGPFPSWTWLGWKLRPEYTGHGPNLNFYQVGDNTPLIDNVSAVPNMTVSLGFKDDQILDWETQGEEIAARSTPISFLRLTTYCFEIRLTVPPPLPDNSTSKSSDDPTITLASPDLLDALHSPVAALLLRAAQSSPDSPETASEPPPGEHELIGCFISGRDWKIDESYQSANVLICGRRNWDADDVLVRLGTLELGVGGLLGVDEDTAVVKGAMNNDRRLDVQLKELDIY</sequence>
<dbReference type="Pfam" id="PF06985">
    <property type="entry name" value="HET"/>
    <property type="match status" value="1"/>
</dbReference>
<feature type="domain" description="Heterokaryon incompatibility" evidence="2">
    <location>
        <begin position="314"/>
        <end position="447"/>
    </location>
</feature>
<evidence type="ECO:0000259" key="2">
    <source>
        <dbReference type="Pfam" id="PF06985"/>
    </source>
</evidence>
<organism evidence="3 4">
    <name type="scientific">Fusarium culmorum</name>
    <dbReference type="NCBI Taxonomy" id="5516"/>
    <lineage>
        <taxon>Eukaryota</taxon>
        <taxon>Fungi</taxon>
        <taxon>Dikarya</taxon>
        <taxon>Ascomycota</taxon>
        <taxon>Pezizomycotina</taxon>
        <taxon>Sordariomycetes</taxon>
        <taxon>Hypocreomycetidae</taxon>
        <taxon>Hypocreales</taxon>
        <taxon>Nectriaceae</taxon>
        <taxon>Fusarium</taxon>
    </lineage>
</organism>
<evidence type="ECO:0000256" key="1">
    <source>
        <dbReference type="SAM" id="MobiDB-lite"/>
    </source>
</evidence>
<dbReference type="PANTHER" id="PTHR33112:SF1">
    <property type="entry name" value="HETEROKARYON INCOMPATIBILITY DOMAIN-CONTAINING PROTEIN"/>
    <property type="match status" value="1"/>
</dbReference>
<evidence type="ECO:0000313" key="3">
    <source>
        <dbReference type="EMBL" id="QPC65249.1"/>
    </source>
</evidence>
<evidence type="ECO:0000313" key="4">
    <source>
        <dbReference type="Proteomes" id="UP000663297"/>
    </source>
</evidence>
<feature type="compositionally biased region" description="Basic and acidic residues" evidence="1">
    <location>
        <begin position="78"/>
        <end position="87"/>
    </location>
</feature>